<dbReference type="EnsemblPlants" id="Bo4g136790.1">
    <property type="protein sequence ID" value="Bo4g136790.1"/>
    <property type="gene ID" value="Bo4g136790"/>
</dbReference>
<evidence type="ECO:0000313" key="1">
    <source>
        <dbReference type="EnsemblPlants" id="Bo4g136790.1"/>
    </source>
</evidence>
<name>A0A0D3BZI1_BRAOL</name>
<reference evidence="1" key="2">
    <citation type="submission" date="2015-03" db="UniProtKB">
        <authorList>
            <consortium name="EnsemblPlants"/>
        </authorList>
    </citation>
    <scope>IDENTIFICATION</scope>
</reference>
<protein>
    <recommendedName>
        <fullName evidence="3">Reverse transcriptase zinc-binding domain-containing protein</fullName>
    </recommendedName>
</protein>
<accession>A0A0D3BZI1</accession>
<keyword evidence="2" id="KW-1185">Reference proteome</keyword>
<dbReference type="AlphaFoldDB" id="A0A0D3BZI1"/>
<reference evidence="1 2" key="1">
    <citation type="journal article" date="2014" name="Genome Biol.">
        <title>Transcriptome and methylome profiling reveals relics of genome dominance in the mesopolyploid Brassica oleracea.</title>
        <authorList>
            <person name="Parkin I.A."/>
            <person name="Koh C."/>
            <person name="Tang H."/>
            <person name="Robinson S.J."/>
            <person name="Kagale S."/>
            <person name="Clarke W.E."/>
            <person name="Town C.D."/>
            <person name="Nixon J."/>
            <person name="Krishnakumar V."/>
            <person name="Bidwell S.L."/>
            <person name="Denoeud F."/>
            <person name="Belcram H."/>
            <person name="Links M.G."/>
            <person name="Just J."/>
            <person name="Clarke C."/>
            <person name="Bender T."/>
            <person name="Huebert T."/>
            <person name="Mason A.S."/>
            <person name="Pires J.C."/>
            <person name="Barker G."/>
            <person name="Moore J."/>
            <person name="Walley P.G."/>
            <person name="Manoli S."/>
            <person name="Batley J."/>
            <person name="Edwards D."/>
            <person name="Nelson M.N."/>
            <person name="Wang X."/>
            <person name="Paterson A.H."/>
            <person name="King G."/>
            <person name="Bancroft I."/>
            <person name="Chalhoub B."/>
            <person name="Sharpe A.G."/>
        </authorList>
    </citation>
    <scope>NUCLEOTIDE SEQUENCE</scope>
    <source>
        <strain evidence="1 2">cv. TO1000</strain>
    </source>
</reference>
<organism evidence="1 2">
    <name type="scientific">Brassica oleracea var. oleracea</name>
    <dbReference type="NCBI Taxonomy" id="109376"/>
    <lineage>
        <taxon>Eukaryota</taxon>
        <taxon>Viridiplantae</taxon>
        <taxon>Streptophyta</taxon>
        <taxon>Embryophyta</taxon>
        <taxon>Tracheophyta</taxon>
        <taxon>Spermatophyta</taxon>
        <taxon>Magnoliopsida</taxon>
        <taxon>eudicotyledons</taxon>
        <taxon>Gunneridae</taxon>
        <taxon>Pentapetalae</taxon>
        <taxon>rosids</taxon>
        <taxon>malvids</taxon>
        <taxon>Brassicales</taxon>
        <taxon>Brassicaceae</taxon>
        <taxon>Brassiceae</taxon>
        <taxon>Brassica</taxon>
    </lineage>
</organism>
<evidence type="ECO:0008006" key="3">
    <source>
        <dbReference type="Google" id="ProtNLM"/>
    </source>
</evidence>
<evidence type="ECO:0000313" key="2">
    <source>
        <dbReference type="Proteomes" id="UP000032141"/>
    </source>
</evidence>
<dbReference type="Gramene" id="Bo4g136790.1">
    <property type="protein sequence ID" value="Bo4g136790.1"/>
    <property type="gene ID" value="Bo4g136790"/>
</dbReference>
<sequence>MRCDNYCPRCGEPEESVTHAIFECPPSLQAWSLSATPTSQDVFLLPSIYANMDYLFWRKNNFVEPELDMDPYPWIIWYHCKMGLGHLLHSLVDMDGLGNFQLMGTQNYIRRESALHSEMEALRWAMESMLQHSNCQSFGTGCKDLIAMINDPHAWPSFATELEKI</sequence>
<dbReference type="HOGENOM" id="CLU_1613121_0_0_1"/>
<dbReference type="Proteomes" id="UP000032141">
    <property type="component" value="Chromosome C4"/>
</dbReference>
<proteinExistence type="predicted"/>
<dbReference type="eggNOG" id="KOG1075">
    <property type="taxonomic scope" value="Eukaryota"/>
</dbReference>